<dbReference type="PANTHER" id="PTHR19959:SF119">
    <property type="entry name" value="FUNGAL LIPASE-LIKE DOMAIN-CONTAINING PROTEIN"/>
    <property type="match status" value="1"/>
</dbReference>
<reference evidence="4" key="1">
    <citation type="journal article" date="2023" name="Microb. Genom.">
        <title>Mesoterricola silvestris gen. nov., sp. nov., Mesoterricola sediminis sp. nov., Geothrix oryzae sp. nov., Geothrix edaphica sp. nov., Geothrix rubra sp. nov., and Geothrix limicola sp. nov., six novel members of Acidobacteriota isolated from soils.</title>
        <authorList>
            <person name="Weisberg A.J."/>
            <person name="Pearce E."/>
            <person name="Kramer C.G."/>
            <person name="Chang J.H."/>
            <person name="Clarke C.R."/>
        </authorList>
    </citation>
    <scope>NUCLEOTIDE SEQUENCE</scope>
    <source>
        <strain evidence="4">ND06-05F</strain>
    </source>
</reference>
<dbReference type="InterPro" id="IPR027417">
    <property type="entry name" value="P-loop_NTPase"/>
</dbReference>
<dbReference type="Pfam" id="PF07721">
    <property type="entry name" value="TPR_4"/>
    <property type="match status" value="1"/>
</dbReference>
<name>A0AAJ2PKA1_9ACTN</name>
<dbReference type="Proteomes" id="UP001273589">
    <property type="component" value="Unassembled WGS sequence"/>
</dbReference>
<dbReference type="InterPro" id="IPR026000">
    <property type="entry name" value="Apc5_dom"/>
</dbReference>
<organism evidence="4 5">
    <name type="scientific">Streptomyces europaeiscabiei</name>
    <dbReference type="NCBI Taxonomy" id="146819"/>
    <lineage>
        <taxon>Bacteria</taxon>
        <taxon>Bacillati</taxon>
        <taxon>Actinomycetota</taxon>
        <taxon>Actinomycetes</taxon>
        <taxon>Kitasatosporales</taxon>
        <taxon>Streptomycetaceae</taxon>
        <taxon>Streptomyces</taxon>
    </lineage>
</organism>
<dbReference type="GO" id="GO:0042802">
    <property type="term" value="F:identical protein binding"/>
    <property type="evidence" value="ECO:0007669"/>
    <property type="project" value="InterPro"/>
</dbReference>
<sequence length="998" mass="107471">MRFGQRPPEQEPEGLRRGQWVADSTVYGSVVLLNDVAGDVSVNLISAGPPLYRVEAFPVGRRRIGPVRARSQPARLLHPDLALVPFVGRRAELAKLSAWRDQDETVSVCLLHGPGGQGKTRLARQFAEAAQTDGWRVFRATHASEQLSAPSSDAEAASTGRQGTLIVVDYSERWPASDLQELLNDALRQRVRTRVLLIARPAGTWWSTLSNNLDRAEIDSTHVDLGPMGDDPDARLESLFTSARDHFAAALGIPAVNEPGLPAAVTEHRGFRQVLAVHMAALALVDAHDPARHGMENDVPVREMATPEEVSAYLLARERAYWEALSIQGRVRVTADALGQTAYTAVLTRAQPYAAGLAAVARTAVESTEPGGRVLKDHAVAYPPSTRTAGPARIGEDTVLEPLYPDRLAEDFLALCLPGHAIALYPPDLWAGDAPQRLLTDTGEHGSAPAPEEWARTALTALIAAADRWPHLAARQLTPLLLAHPQLAVQAGGAALTALAQLPDLDPAVLEAVEPHLPDGLHIELGIAAAEVTARLTTHRLARSDDPAVHAELYEHLGRRQWQAGLDREALEPTERAVETVRALAAADPATHQPALVRCLTQLGAVLSDLGHAEEALAATQEAVRVARDQGEQYPDAEAADLTTPLCNLCNHLLGAGRPREALEAGMRAAEIYGRFHDTNPDQARPDFARTLVNVGIVLSEEGHREDAVSAGQAAVNLYLDLAVEDPAQYKPALATALNTLADHMWRAGDPAAAVRSVLLAVQIRRGLVEANPGLYRQALAIALTGCGVYLAAVGRLDKAVDVEIEAVDLWRDLAALNPRRHRRFLAISLSNLSNRLAKSGRLEESLTAIEEAVALHHEGVRGHPYDDNRLASALTNLGNRLAEAGRTRESVATAEKAVGMFRRLVADHGPAHRLDLAHSLANLGAHQADLGQYDQALETTLEAVRIQQELAAENPKAHEGQLALYMDNAATLLGQRPVGDRVRGWFSRRPSGGEGTA</sequence>
<protein>
    <submittedName>
        <fullName evidence="4">Tetratricopeptide repeat protein</fullName>
    </submittedName>
</protein>
<feature type="domain" description="Novel STAND NTPase 5" evidence="3">
    <location>
        <begin position="99"/>
        <end position="206"/>
    </location>
</feature>
<comment type="caution">
    <text evidence="4">The sequence shown here is derived from an EMBL/GenBank/DDBJ whole genome shotgun (WGS) entry which is preliminary data.</text>
</comment>
<evidence type="ECO:0000256" key="1">
    <source>
        <dbReference type="PROSITE-ProRule" id="PRU00339"/>
    </source>
</evidence>
<dbReference type="Pfam" id="PF13374">
    <property type="entry name" value="TPR_10"/>
    <property type="match status" value="2"/>
</dbReference>
<dbReference type="PROSITE" id="PS50005">
    <property type="entry name" value="TPR"/>
    <property type="match status" value="1"/>
</dbReference>
<gene>
    <name evidence="4" type="ORF">PV367_03755</name>
</gene>
<proteinExistence type="predicted"/>
<dbReference type="SUPFAM" id="SSF52540">
    <property type="entry name" value="P-loop containing nucleoside triphosphate hydrolases"/>
    <property type="match status" value="1"/>
</dbReference>
<accession>A0AAJ2PKA1</accession>
<dbReference type="Gene3D" id="1.25.40.10">
    <property type="entry name" value="Tetratricopeptide repeat domain"/>
    <property type="match status" value="3"/>
</dbReference>
<dbReference type="PANTHER" id="PTHR19959">
    <property type="entry name" value="KINESIN LIGHT CHAIN"/>
    <property type="match status" value="1"/>
</dbReference>
<dbReference type="Pfam" id="PF25199">
    <property type="entry name" value="nSTAND_NTPase5"/>
    <property type="match status" value="1"/>
</dbReference>
<evidence type="ECO:0000313" key="4">
    <source>
        <dbReference type="EMBL" id="MDX3128929.1"/>
    </source>
</evidence>
<dbReference type="EMBL" id="JARAWN010000012">
    <property type="protein sequence ID" value="MDX3128929.1"/>
    <property type="molecule type" value="Genomic_DNA"/>
</dbReference>
<dbReference type="InterPro" id="IPR057574">
    <property type="entry name" value="nSTAND_NTPase5_dom"/>
</dbReference>
<dbReference type="InterPro" id="IPR011717">
    <property type="entry name" value="TPR-4"/>
</dbReference>
<dbReference type="SMART" id="SM00028">
    <property type="entry name" value="TPR"/>
    <property type="match status" value="7"/>
</dbReference>
<evidence type="ECO:0000259" key="2">
    <source>
        <dbReference type="Pfam" id="PF12862"/>
    </source>
</evidence>
<dbReference type="SUPFAM" id="SSF48452">
    <property type="entry name" value="TPR-like"/>
    <property type="match status" value="2"/>
</dbReference>
<dbReference type="AlphaFoldDB" id="A0AAJ2PKA1"/>
<evidence type="ECO:0000313" key="5">
    <source>
        <dbReference type="Proteomes" id="UP001273589"/>
    </source>
</evidence>
<feature type="repeat" description="TPR" evidence="1">
    <location>
        <begin position="918"/>
        <end position="951"/>
    </location>
</feature>
<evidence type="ECO:0000259" key="3">
    <source>
        <dbReference type="Pfam" id="PF25199"/>
    </source>
</evidence>
<dbReference type="InterPro" id="IPR019734">
    <property type="entry name" value="TPR_rpt"/>
</dbReference>
<dbReference type="RefSeq" id="WP_319689317.1">
    <property type="nucleotide sequence ID" value="NZ_JARAWN010000012.1"/>
</dbReference>
<keyword evidence="1" id="KW-0802">TPR repeat</keyword>
<dbReference type="Pfam" id="PF12862">
    <property type="entry name" value="ANAPC5"/>
    <property type="match status" value="1"/>
</dbReference>
<dbReference type="Gene3D" id="3.40.50.300">
    <property type="entry name" value="P-loop containing nucleotide triphosphate hydrolases"/>
    <property type="match status" value="1"/>
</dbReference>
<feature type="domain" description="Anaphase-promoting complex subunit 5" evidence="2">
    <location>
        <begin position="602"/>
        <end position="632"/>
    </location>
</feature>
<dbReference type="InterPro" id="IPR011990">
    <property type="entry name" value="TPR-like_helical_dom_sf"/>
</dbReference>